<dbReference type="GO" id="GO:0017004">
    <property type="term" value="P:cytochrome complex assembly"/>
    <property type="evidence" value="ECO:0007669"/>
    <property type="project" value="UniProtKB-UniRule"/>
</dbReference>
<dbReference type="HAMAP" id="MF_01392">
    <property type="entry name" value="CytC_Ccs1"/>
    <property type="match status" value="1"/>
</dbReference>
<evidence type="ECO:0000256" key="1">
    <source>
        <dbReference type="ARBA" id="ARBA00004141"/>
    </source>
</evidence>
<evidence type="ECO:0000256" key="7">
    <source>
        <dbReference type="SAM" id="Phobius"/>
    </source>
</evidence>
<organism evidence="9">
    <name type="scientific">Platysiphonia delicata</name>
    <dbReference type="NCBI Taxonomy" id="2006979"/>
    <lineage>
        <taxon>Eukaryota</taxon>
        <taxon>Rhodophyta</taxon>
        <taxon>Florideophyceae</taxon>
        <taxon>Rhodymeniophycidae</taxon>
        <taxon>Ceramiales</taxon>
        <taxon>Delesseriaceae</taxon>
        <taxon>Platysiphonia</taxon>
    </lineage>
</organism>
<keyword evidence="2 6" id="KW-0812">Transmembrane</keyword>
<keyword evidence="3 6" id="KW-0201">Cytochrome c-type biogenesis</keyword>
<dbReference type="RefSeq" id="YP_009391370.1">
    <property type="nucleotide sequence ID" value="NC_035258.1"/>
</dbReference>
<dbReference type="GeneID" id="33352965"/>
<evidence type="ECO:0000256" key="3">
    <source>
        <dbReference type="ARBA" id="ARBA00022748"/>
    </source>
</evidence>
<sequence>MLNPKKKVWKIFKSLANLNISILILFVICFLIMLGSLIEQNKSVDYYKFYYPIDDHALLYLNWKLILFLGLNHLYETWWFLIILSVFGSSLIVCTFSVQLPSLKSSRRWKFSSLASKSFLDEKIVNSFVHSENSIINIIYSLNFRNFYVFHKEFSVYGYKGILGRLSPVFVHISIIVILIGSVTSSFLSFHLQEMIPVGELFHLKNFINSGFYGVVNNSIIGKIDDFSIAYNIDSSIKQFSCNISLFNNQGKLLINKVIKVNDPLKFASLTFYQTDWEMNAVRLCIGLNKRTFFQLKLIKTAINNKSCWFLKLPLKNNQKCYIVIFDLQSPFLVINSDGQILKSFTTNDNFYINHTMFSLKSVLLDTGLQIKSDPGIVLVYTGFFFLMLTTITSYSSYNQIWIFKSPIVLSFSAVTNRAIFFFEEDLVNINRIYYFYTFKFIKSKYPKIESLYILER</sequence>
<dbReference type="Pfam" id="PF05140">
    <property type="entry name" value="ResB"/>
    <property type="match status" value="1"/>
</dbReference>
<dbReference type="InterPro" id="IPR007816">
    <property type="entry name" value="ResB-like_domain"/>
</dbReference>
<dbReference type="GO" id="GO:0009535">
    <property type="term" value="C:chloroplast thylakoid membrane"/>
    <property type="evidence" value="ECO:0007669"/>
    <property type="project" value="UniProtKB-SubCell"/>
</dbReference>
<evidence type="ECO:0000256" key="4">
    <source>
        <dbReference type="ARBA" id="ARBA00022989"/>
    </source>
</evidence>
<keyword evidence="6" id="KW-0793">Thylakoid</keyword>
<dbReference type="PANTHER" id="PTHR31566">
    <property type="entry name" value="CYTOCHROME C BIOGENESIS PROTEIN CCS1, CHLOROPLASTIC"/>
    <property type="match status" value="1"/>
</dbReference>
<dbReference type="EMBL" id="MF101409">
    <property type="protein sequence ID" value="ARW59514.1"/>
    <property type="molecule type" value="Genomic_DNA"/>
</dbReference>
<evidence type="ECO:0000256" key="5">
    <source>
        <dbReference type="ARBA" id="ARBA00023136"/>
    </source>
</evidence>
<comment type="subunit">
    <text evidence="6">May interact with CcsA.</text>
</comment>
<keyword evidence="4 6" id="KW-1133">Transmembrane helix</keyword>
<dbReference type="AlphaFoldDB" id="A0A1Z1M170"/>
<comment type="similarity">
    <text evidence="6">Belongs to the Ccs1/CcsB family.</text>
</comment>
<reference evidence="9" key="1">
    <citation type="journal article" date="2017" name="J. Phycol.">
        <title>Analysis of chloroplast genomes and a supermatrix inform reclassification of the Rhodomelaceae (Rhodophyta).</title>
        <authorList>
            <person name="Diaz-Tapia P."/>
            <person name="Maggs C.A."/>
            <person name="West J.A."/>
            <person name="Verbruggen H."/>
        </authorList>
    </citation>
    <scope>NUCLEOTIDE SEQUENCE</scope>
    <source>
        <strain evidence="9">HV1445</strain>
    </source>
</reference>
<feature type="transmembrane region" description="Helical" evidence="7">
    <location>
        <begin position="378"/>
        <end position="398"/>
    </location>
</feature>
<feature type="domain" description="ResB-like" evidence="8">
    <location>
        <begin position="19"/>
        <end position="298"/>
    </location>
</feature>
<keyword evidence="9" id="KW-0934">Plastid</keyword>
<evidence type="ECO:0000256" key="2">
    <source>
        <dbReference type="ARBA" id="ARBA00022692"/>
    </source>
</evidence>
<dbReference type="InterPro" id="IPR023494">
    <property type="entry name" value="Cyt_c_bgen_Ccs1/CcsB/ResB"/>
</dbReference>
<feature type="transmembrane region" description="Helical" evidence="7">
    <location>
        <begin position="169"/>
        <end position="192"/>
    </location>
</feature>
<gene>
    <name evidence="6 9" type="primary">ccs1</name>
</gene>
<evidence type="ECO:0000313" key="9">
    <source>
        <dbReference type="EMBL" id="ARW59514.1"/>
    </source>
</evidence>
<accession>A0A1Z1M170</accession>
<name>A0A1Z1M170_9FLOR</name>
<evidence type="ECO:0000256" key="6">
    <source>
        <dbReference type="HAMAP-Rule" id="MF_01392"/>
    </source>
</evidence>
<geneLocation type="chloroplast" evidence="9"/>
<comment type="subcellular location">
    <subcellularLocation>
        <location evidence="1">Membrane</location>
        <topology evidence="1">Multi-pass membrane protein</topology>
    </subcellularLocation>
    <subcellularLocation>
        <location evidence="6">Plastid</location>
        <location evidence="6">Chloroplast thylakoid membrane</location>
        <topology evidence="6">Multi-pass membrane protein</topology>
    </subcellularLocation>
</comment>
<feature type="transmembrane region" description="Helical" evidence="7">
    <location>
        <begin position="20"/>
        <end position="38"/>
    </location>
</feature>
<comment type="function">
    <text evidence="6">Required during biogenesis of c-type cytochromes (cytochrome c6 and cytochrome f) at the step of heme attachment.</text>
</comment>
<protein>
    <recommendedName>
        <fullName evidence="6">Cytochrome c biogenesis protein Ccs1</fullName>
    </recommendedName>
</protein>
<dbReference type="PANTHER" id="PTHR31566:SF0">
    <property type="entry name" value="CYTOCHROME C BIOGENESIS PROTEIN CCS1, CHLOROPLASTIC"/>
    <property type="match status" value="1"/>
</dbReference>
<feature type="transmembrane region" description="Helical" evidence="7">
    <location>
        <begin position="78"/>
        <end position="100"/>
    </location>
</feature>
<keyword evidence="5 6" id="KW-0472">Membrane</keyword>
<keyword evidence="9" id="KW-0150">Chloroplast</keyword>
<proteinExistence type="inferred from homology"/>
<evidence type="ECO:0000259" key="8">
    <source>
        <dbReference type="Pfam" id="PF05140"/>
    </source>
</evidence>